<evidence type="ECO:0000256" key="2">
    <source>
        <dbReference type="ARBA" id="ARBA00023043"/>
    </source>
</evidence>
<dbReference type="Pfam" id="PF13857">
    <property type="entry name" value="Ank_5"/>
    <property type="match status" value="1"/>
</dbReference>
<keyword evidence="1" id="KW-0677">Repeat</keyword>
<proteinExistence type="predicted"/>
<dbReference type="Pfam" id="PF00023">
    <property type="entry name" value="Ank"/>
    <property type="match status" value="4"/>
</dbReference>
<keyword evidence="2 3" id="KW-0040">ANK repeat</keyword>
<organism evidence="4 5">
    <name type="scientific">Pomacea canaliculata</name>
    <name type="common">Golden apple snail</name>
    <dbReference type="NCBI Taxonomy" id="400727"/>
    <lineage>
        <taxon>Eukaryota</taxon>
        <taxon>Metazoa</taxon>
        <taxon>Spiralia</taxon>
        <taxon>Lophotrochozoa</taxon>
        <taxon>Mollusca</taxon>
        <taxon>Gastropoda</taxon>
        <taxon>Caenogastropoda</taxon>
        <taxon>Architaenioglossa</taxon>
        <taxon>Ampullarioidea</taxon>
        <taxon>Ampullariidae</taxon>
        <taxon>Pomacea</taxon>
    </lineage>
</organism>
<feature type="repeat" description="ANK" evidence="3">
    <location>
        <begin position="804"/>
        <end position="836"/>
    </location>
</feature>
<feature type="repeat" description="ANK" evidence="3">
    <location>
        <begin position="1315"/>
        <end position="1347"/>
    </location>
</feature>
<feature type="repeat" description="ANK" evidence="3">
    <location>
        <begin position="180"/>
        <end position="215"/>
    </location>
</feature>
<feature type="repeat" description="ANK" evidence="3">
    <location>
        <begin position="514"/>
        <end position="546"/>
    </location>
</feature>
<dbReference type="Gene3D" id="1.25.40.20">
    <property type="entry name" value="Ankyrin repeat-containing domain"/>
    <property type="match status" value="11"/>
</dbReference>
<evidence type="ECO:0000256" key="3">
    <source>
        <dbReference type="PROSITE-ProRule" id="PRU00023"/>
    </source>
</evidence>
<feature type="repeat" description="ANK" evidence="3">
    <location>
        <begin position="1526"/>
        <end position="1558"/>
    </location>
</feature>
<dbReference type="Pfam" id="PF12796">
    <property type="entry name" value="Ank_2"/>
    <property type="match status" value="8"/>
</dbReference>
<dbReference type="STRING" id="400727.A0A2T7PJB1"/>
<dbReference type="InterPro" id="IPR036770">
    <property type="entry name" value="Ankyrin_rpt-contain_sf"/>
</dbReference>
<dbReference type="InterPro" id="IPR002110">
    <property type="entry name" value="Ankyrin_rpt"/>
</dbReference>
<protein>
    <submittedName>
        <fullName evidence="4">Uncharacterized protein</fullName>
    </submittedName>
</protein>
<feature type="repeat" description="ANK" evidence="3">
    <location>
        <begin position="660"/>
        <end position="692"/>
    </location>
</feature>
<evidence type="ECO:0000256" key="1">
    <source>
        <dbReference type="ARBA" id="ARBA00022737"/>
    </source>
</evidence>
<dbReference type="Proteomes" id="UP000245119">
    <property type="component" value="Linkage Group LG3"/>
</dbReference>
<dbReference type="SMART" id="SM00248">
    <property type="entry name" value="ANK"/>
    <property type="match status" value="33"/>
</dbReference>
<dbReference type="PANTHER" id="PTHR24198:SF165">
    <property type="entry name" value="ANKYRIN REPEAT-CONTAINING PROTEIN-RELATED"/>
    <property type="match status" value="1"/>
</dbReference>
<dbReference type="PROSITE" id="PS50088">
    <property type="entry name" value="ANK_REPEAT"/>
    <property type="match status" value="14"/>
</dbReference>
<feature type="repeat" description="ANK" evidence="3">
    <location>
        <begin position="585"/>
        <end position="617"/>
    </location>
</feature>
<accession>A0A2T7PJB1</accession>
<name>A0A2T7PJB1_POMCA</name>
<feature type="repeat" description="ANK" evidence="3">
    <location>
        <begin position="289"/>
        <end position="321"/>
    </location>
</feature>
<dbReference type="PANTHER" id="PTHR24198">
    <property type="entry name" value="ANKYRIN REPEAT AND PROTEIN KINASE DOMAIN-CONTAINING PROTEIN"/>
    <property type="match status" value="1"/>
</dbReference>
<dbReference type="OrthoDB" id="4772757at2759"/>
<feature type="repeat" description="ANK" evidence="3">
    <location>
        <begin position="428"/>
        <end position="460"/>
    </location>
</feature>
<sequence length="1806" mass="202211">MWRKLKSAADSRNWTCVDDLLSASDVTRCDIKQSCLLHRLAAAPEVSLSLARDVITKILKHEVDINMVDTSDDTAVVVAARCDNTKMVMELLSRQAALPPDVTHVCSFLQTLTNNWKPQETPYMHALVVKLLWDRLQDTALHSCHKQLHHTLVRLAVTFHTSLVREMFVTKQQVNSLDSEGMAVLHRLAMFDSEDHVRVVHFLISKGADVNLQNRTGDTPLHVAAKHKNLTIMKALLFSGANSDVVDYEQQTVLNIMVSDCDRDKSYKIELLLPLLIHNNSDINKRDREGNTTLHLAALAGNTWFMKPLLDHGARADVVNDKQRTVLHMLAISGDLSVTHNNNYLLAIKKGAEVQKQDSDGNLAIHLAARHENWDLVKALLEYSDVNMSDSEGFNVLHRFAMGSDSSKYDMFHELIQNVSDINARCQTGDTAIHLAAKNNNWKIVGLLLKEGAIFEELDSDGLNILHRLAKLENWTGLAPEYESLPSRDSEYVEDVLLLHFRRKKISYNIPTPAGEVALHLAAKHNNWLLVKRLAEAGENINETDSEGLTVIQRLVTSTTDKACEQHSLFCHLLELGVDSTCDQNGDTLLHLAARNERWSIVQYLVSRGASADTPDSESFLILHRAASTSRRDSSALSPLRDLGPSILTNSSIIHKQTTRGDTAVHLAAQNEHWDDVMTLINHGANVFDTDFEHTSVLQRMVQSPSTLEWSISILHKAKSNTTNQNTDRTLGRLLYDAARCGRWEVVYHLLSVGVWMHQEGSERGSLLHMLAKGRQFRYEHQTICKAINLLLTKGIDLEDRCPDGNTALQLAAKFNNWNVVKCLAEQGANCKGPDSEGVFVLQRLAMYKDFHKDMIELEQLIFQKGTDATDLEDRCPNGNTALQNAAKLDNWDMVRCLVEQGANTKGPDVDGIFILQRLAEYKGFHESMIELVQLLLQSGADASICCSNGDSLLHLGSRANNWSFVHCIIRETDDLGLDKLDSDGFNVMHRLAQSDNGSDWLQKFLKKQFNLNTLSRNGDNCLLLAAKQENWTFVQSFLEFILRKNPRSPCEEFRDFMPEHDLFKDITNKIAFLGLLQNKDPFVTDKINLDQRDLCGYTVWHLAVRKQVLLVGHLAECGADTDLVDDEGLGVLHTLASNNSVNYRKADYLLKLISKKRHVIVRDELGNTPLQVAAKKENLLFITLLRDFFQTYSKDSDGLPLLHRIVKINPLNDPYMSLLINIVKYLLMSRASVNEMSVDNETPLQIASKFNNWSVVGLLLEHGAQANMCDSEGQSVLHRYASLDWSKLLLMGSQVQLAQKLLDAGADIQLKDLQGNTPLHLAIQHSNLHVAQELVVCGADVREVDSEGYTVLHRMAQIEDNHDLECQPQPLTQLLLDRGARCDIYSNSSETILDIVTEHGNWWIMKCLLEQGVLAKAKLKRKFILHKLASCTFGNSSTDVCQLLIENGLSVNAKDPDGNTPLHLAASAGNWYLVVHLIQKGASVRTVNRNGRSILHRFFSDVKRIDGPSLEVILTSGVLHAADPRGNTTLHMAAKRELFDMVDRLLDCVQNINIKDSEGFTVLLRLSQTPHPKCLPVCQRLVEAGADINTCSSSGVSALELAIRSNNWPVVYLLLHSGGHFDVKVMDQFQVLHHLIKCLPSAIPFDNLLKVVTLLANSVVSLNKSDSSRQTPADLAFKHEKWDVLVYLLEQGVRLNNSERPGSSVFLELAKNSSDGVKATSLLIRNGLDINLKNSYGKTPVHVAADEDRWDIVKIFVEHGADVNIPDRNGYSLHHKLLHPPSRNEYRESNFALLCTLVQSKADVN</sequence>
<keyword evidence="5" id="KW-1185">Reference proteome</keyword>
<dbReference type="PRINTS" id="PR01415">
    <property type="entry name" value="ANKYRIN"/>
</dbReference>
<feature type="repeat" description="ANK" evidence="3">
    <location>
        <begin position="216"/>
        <end position="248"/>
    </location>
</feature>
<evidence type="ECO:0000313" key="4">
    <source>
        <dbReference type="EMBL" id="PVD33504.1"/>
    </source>
</evidence>
<dbReference type="PROSITE" id="PS50297">
    <property type="entry name" value="ANK_REP_REGION"/>
    <property type="match status" value="14"/>
</dbReference>
<dbReference type="SUPFAM" id="SSF48403">
    <property type="entry name" value="Ankyrin repeat"/>
    <property type="match status" value="5"/>
</dbReference>
<feature type="repeat" description="ANK" evidence="3">
    <location>
        <begin position="878"/>
        <end position="910"/>
    </location>
</feature>
<feature type="repeat" description="ANK" evidence="3">
    <location>
        <begin position="1458"/>
        <end position="1490"/>
    </location>
</feature>
<comment type="caution">
    <text evidence="4">The sequence shown here is derived from an EMBL/GenBank/DDBJ whole genome shotgun (WGS) entry which is preliminary data.</text>
</comment>
<reference evidence="4 5" key="1">
    <citation type="submission" date="2018-04" db="EMBL/GenBank/DDBJ databases">
        <title>The genome of golden apple snail Pomacea canaliculata provides insight into stress tolerance and invasive adaptation.</title>
        <authorList>
            <person name="Liu C."/>
            <person name="Liu B."/>
            <person name="Ren Y."/>
            <person name="Zhang Y."/>
            <person name="Wang H."/>
            <person name="Li S."/>
            <person name="Jiang F."/>
            <person name="Yin L."/>
            <person name="Zhang G."/>
            <person name="Qian W."/>
            <person name="Fan W."/>
        </authorList>
    </citation>
    <scope>NUCLEOTIDE SEQUENCE [LARGE SCALE GENOMIC DNA]</scope>
    <source>
        <strain evidence="4">SZHN2017</strain>
        <tissue evidence="4">Muscle</tissue>
    </source>
</reference>
<dbReference type="EMBL" id="PZQS01000003">
    <property type="protein sequence ID" value="PVD33504.1"/>
    <property type="molecule type" value="Genomic_DNA"/>
</dbReference>
<feature type="repeat" description="ANK" evidence="3">
    <location>
        <begin position="1737"/>
        <end position="1769"/>
    </location>
</feature>
<gene>
    <name evidence="4" type="ORF">C0Q70_04760</name>
</gene>
<feature type="repeat" description="ANK" evidence="3">
    <location>
        <begin position="1240"/>
        <end position="1272"/>
    </location>
</feature>
<evidence type="ECO:0000313" key="5">
    <source>
        <dbReference type="Proteomes" id="UP000245119"/>
    </source>
</evidence>